<dbReference type="Proteomes" id="UP000288216">
    <property type="component" value="Unassembled WGS sequence"/>
</dbReference>
<evidence type="ECO:0000313" key="2">
    <source>
        <dbReference type="Proteomes" id="UP000288216"/>
    </source>
</evidence>
<organism evidence="1 2">
    <name type="scientific">Scyliorhinus torazame</name>
    <name type="common">Cloudy catshark</name>
    <name type="synonym">Catulus torazame</name>
    <dbReference type="NCBI Taxonomy" id="75743"/>
    <lineage>
        <taxon>Eukaryota</taxon>
        <taxon>Metazoa</taxon>
        <taxon>Chordata</taxon>
        <taxon>Craniata</taxon>
        <taxon>Vertebrata</taxon>
        <taxon>Chondrichthyes</taxon>
        <taxon>Elasmobranchii</taxon>
        <taxon>Galeomorphii</taxon>
        <taxon>Galeoidea</taxon>
        <taxon>Carcharhiniformes</taxon>
        <taxon>Scyliorhinidae</taxon>
        <taxon>Scyliorhinus</taxon>
    </lineage>
</organism>
<dbReference type="AlphaFoldDB" id="A0A401NQS7"/>
<keyword evidence="2" id="KW-1185">Reference proteome</keyword>
<comment type="caution">
    <text evidence="1">The sequence shown here is derived from an EMBL/GenBank/DDBJ whole genome shotgun (WGS) entry which is preliminary data.</text>
</comment>
<protein>
    <submittedName>
        <fullName evidence="1">Uncharacterized protein</fullName>
    </submittedName>
</protein>
<evidence type="ECO:0000313" key="1">
    <source>
        <dbReference type="EMBL" id="GCB63226.1"/>
    </source>
</evidence>
<name>A0A401NQS7_SCYTO</name>
<dbReference type="EMBL" id="BFAA01001298">
    <property type="protein sequence ID" value="GCB63226.1"/>
    <property type="molecule type" value="Genomic_DNA"/>
</dbReference>
<proteinExistence type="predicted"/>
<gene>
    <name evidence="1" type="ORF">scyTo_0004374</name>
</gene>
<accession>A0A401NQS7</accession>
<reference evidence="1 2" key="1">
    <citation type="journal article" date="2018" name="Nat. Ecol. Evol.">
        <title>Shark genomes provide insights into elasmobranch evolution and the origin of vertebrates.</title>
        <authorList>
            <person name="Hara Y"/>
            <person name="Yamaguchi K"/>
            <person name="Onimaru K"/>
            <person name="Kadota M"/>
            <person name="Koyanagi M"/>
            <person name="Keeley SD"/>
            <person name="Tatsumi K"/>
            <person name="Tanaka K"/>
            <person name="Motone F"/>
            <person name="Kageyama Y"/>
            <person name="Nozu R"/>
            <person name="Adachi N"/>
            <person name="Nishimura O"/>
            <person name="Nakagawa R"/>
            <person name="Tanegashima C"/>
            <person name="Kiyatake I"/>
            <person name="Matsumoto R"/>
            <person name="Murakumo K"/>
            <person name="Nishida K"/>
            <person name="Terakita A"/>
            <person name="Kuratani S"/>
            <person name="Sato K"/>
            <person name="Hyodo S Kuraku.S."/>
        </authorList>
    </citation>
    <scope>NUCLEOTIDE SEQUENCE [LARGE SCALE GENOMIC DNA]</scope>
</reference>
<sequence>MKGSHNVTVPSAEETLSLMVLLVELVSDPYIMQLMTSSYEVRAFKKTVYKSTLAVKFMKSAVRCSSGILPGITHNELRIFQEEKLAKKASCEIYSF</sequence>